<name>A0A6I2R888_FLAPL</name>
<reference evidence="4 5" key="1">
    <citation type="journal article" date="2019" name="Nat. Med.">
        <title>A library of human gut bacterial isolates paired with longitudinal multiomics data enables mechanistic microbiome research.</title>
        <authorList>
            <person name="Poyet M."/>
            <person name="Groussin M."/>
            <person name="Gibbons S.M."/>
            <person name="Avila-Pacheco J."/>
            <person name="Jiang X."/>
            <person name="Kearney S.M."/>
            <person name="Perrotta A.R."/>
            <person name="Berdy B."/>
            <person name="Zhao S."/>
            <person name="Lieberman T.D."/>
            <person name="Swanson P.K."/>
            <person name="Smith M."/>
            <person name="Roesemann S."/>
            <person name="Alexander J.E."/>
            <person name="Rich S.A."/>
            <person name="Livny J."/>
            <person name="Vlamakis H."/>
            <person name="Clish C."/>
            <person name="Bullock K."/>
            <person name="Deik A."/>
            <person name="Scott J."/>
            <person name="Pierce K.A."/>
            <person name="Xavier R.J."/>
            <person name="Alm E.J."/>
        </authorList>
    </citation>
    <scope>NUCLEOTIDE SEQUENCE [LARGE SCALE GENOMIC DNA]</scope>
    <source>
        <strain evidence="4 5">BIOML-A2</strain>
    </source>
</reference>
<dbReference type="InterPro" id="IPR043472">
    <property type="entry name" value="Macro_dom-like"/>
</dbReference>
<dbReference type="GO" id="GO:0004523">
    <property type="term" value="F:RNA-DNA hybrid ribonuclease activity"/>
    <property type="evidence" value="ECO:0007669"/>
    <property type="project" value="UniProtKB-EC"/>
</dbReference>
<comment type="caution">
    <text evidence="4">The sequence shown here is derived from an EMBL/GenBank/DDBJ whole genome shotgun (WGS) entry which is preliminary data.</text>
</comment>
<dbReference type="Gene3D" id="3.40.220.10">
    <property type="entry name" value="Leucine Aminopeptidase, subunit E, domain 1"/>
    <property type="match status" value="1"/>
</dbReference>
<gene>
    <name evidence="4" type="primary">rnhA</name>
    <name evidence="4" type="ORF">GKE97_10275</name>
</gene>
<dbReference type="NCBIfam" id="NF001236">
    <property type="entry name" value="PRK00203.1"/>
    <property type="match status" value="1"/>
</dbReference>
<evidence type="ECO:0000313" key="5">
    <source>
        <dbReference type="Proteomes" id="UP000434475"/>
    </source>
</evidence>
<dbReference type="InterPro" id="IPR036397">
    <property type="entry name" value="RNaseH_sf"/>
</dbReference>
<dbReference type="InterPro" id="IPR022892">
    <property type="entry name" value="RNaseHI"/>
</dbReference>
<evidence type="ECO:0000256" key="1">
    <source>
        <dbReference type="ARBA" id="ARBA00011245"/>
    </source>
</evidence>
<evidence type="ECO:0000259" key="3">
    <source>
        <dbReference type="PROSITE" id="PS50879"/>
    </source>
</evidence>
<dbReference type="InterPro" id="IPR002156">
    <property type="entry name" value="RNaseH_domain"/>
</dbReference>
<dbReference type="SUPFAM" id="SSF53098">
    <property type="entry name" value="Ribonuclease H-like"/>
    <property type="match status" value="1"/>
</dbReference>
<dbReference type="InterPro" id="IPR012337">
    <property type="entry name" value="RNaseH-like_sf"/>
</dbReference>
<evidence type="ECO:0000256" key="2">
    <source>
        <dbReference type="SAM" id="MobiDB-lite"/>
    </source>
</evidence>
<dbReference type="PANTHER" id="PTHR12521:SF0">
    <property type="entry name" value="ADP-RIBOSE GLYCOHYDROLASE OARD1"/>
    <property type="match status" value="1"/>
</dbReference>
<dbReference type="CDD" id="cd09278">
    <property type="entry name" value="RNase_HI_prokaryote_like"/>
    <property type="match status" value="1"/>
</dbReference>
<keyword evidence="4" id="KW-0378">Hydrolase</keyword>
<feature type="domain" description="RNase H type-1" evidence="3">
    <location>
        <begin position="222"/>
        <end position="366"/>
    </location>
</feature>
<proteinExistence type="predicted"/>
<dbReference type="GO" id="GO:0003676">
    <property type="term" value="F:nucleic acid binding"/>
    <property type="evidence" value="ECO:0007669"/>
    <property type="project" value="InterPro"/>
</dbReference>
<dbReference type="EC" id="3.1.26.4" evidence="4"/>
<dbReference type="InterPro" id="IPR050892">
    <property type="entry name" value="ADP-ribose_metab_enzymes"/>
</dbReference>
<dbReference type="EMBL" id="WKPR01000009">
    <property type="protein sequence ID" value="MSB19907.1"/>
    <property type="molecule type" value="Genomic_DNA"/>
</dbReference>
<dbReference type="PROSITE" id="PS50879">
    <property type="entry name" value="RNASE_H_1"/>
    <property type="match status" value="1"/>
</dbReference>
<dbReference type="AlphaFoldDB" id="A0A6I2R888"/>
<dbReference type="PANTHER" id="PTHR12521">
    <property type="entry name" value="PROTEIN C6ORF130"/>
    <property type="match status" value="1"/>
</dbReference>
<accession>A0A6I2R888</accession>
<dbReference type="RefSeq" id="WP_172697640.1">
    <property type="nucleotide sequence ID" value="NZ_JAQLWY010000064.1"/>
</dbReference>
<comment type="subunit">
    <text evidence="1">Monomer.</text>
</comment>
<dbReference type="SUPFAM" id="SSF52949">
    <property type="entry name" value="Macro domain-like"/>
    <property type="match status" value="1"/>
</dbReference>
<dbReference type="Pfam" id="PF00075">
    <property type="entry name" value="RNase_H"/>
    <property type="match status" value="1"/>
</dbReference>
<sequence>MSEFVKEVRGDLFAYDAKVRCHQVNCKGVMGAGLAKQVKEKYPEAYEQYKALCDQFGSSLLGHTQFVICHDGTVIANLFAQDGYGTDAVQTVMGALDDCLSQVANFCFRIDAKPAFPKLMGCGLAGGNWDDVSKLIAQYFDFRSAGCTIVEYAPNETTPAPTEELKVDAPAAEPTPKADEQGTEAGDPASEVEPKPAKKPRAPRKPKEEFKPDYLVDDSETKLSEVTIYTDGSCRFNPGPGGWAAVLLAQTKKGLAEKRVSGGKEESTNQEMELTAVKEALSLLKTPCRITLYSDSSYVINSIAKGWLEGWKQKNWKKKGGIANLELWQEVDQLLQQHKINCIWVKGHADTAYNNICDEMAQAESAKFA</sequence>
<evidence type="ECO:0000313" key="4">
    <source>
        <dbReference type="EMBL" id="MSB19907.1"/>
    </source>
</evidence>
<dbReference type="Proteomes" id="UP000434475">
    <property type="component" value="Unassembled WGS sequence"/>
</dbReference>
<protein>
    <submittedName>
        <fullName evidence="4">Ribonuclease HI</fullName>
        <ecNumber evidence="4">3.1.26.4</ecNumber>
    </submittedName>
</protein>
<dbReference type="Gene3D" id="3.30.420.10">
    <property type="entry name" value="Ribonuclease H-like superfamily/Ribonuclease H"/>
    <property type="match status" value="1"/>
</dbReference>
<dbReference type="GO" id="GO:0140291">
    <property type="term" value="P:peptidyl-glutamate ADP-deribosylation"/>
    <property type="evidence" value="ECO:0007669"/>
    <property type="project" value="TreeGrafter"/>
</dbReference>
<organism evidence="4 5">
    <name type="scientific">Flavonifractor plautii</name>
    <name type="common">Fusobacterium plautii</name>
    <dbReference type="NCBI Taxonomy" id="292800"/>
    <lineage>
        <taxon>Bacteria</taxon>
        <taxon>Bacillati</taxon>
        <taxon>Bacillota</taxon>
        <taxon>Clostridia</taxon>
        <taxon>Eubacteriales</taxon>
        <taxon>Oscillospiraceae</taxon>
        <taxon>Flavonifractor</taxon>
    </lineage>
</organism>
<feature type="region of interest" description="Disordered" evidence="2">
    <location>
        <begin position="169"/>
        <end position="213"/>
    </location>
</feature>